<name>A0ABW5D435_9BACT</name>
<dbReference type="RefSeq" id="WP_386818105.1">
    <property type="nucleotide sequence ID" value="NZ_JBHUIT010000002.1"/>
</dbReference>
<dbReference type="Gene3D" id="3.40.30.10">
    <property type="entry name" value="Glutaredoxin"/>
    <property type="match status" value="1"/>
</dbReference>
<keyword evidence="5" id="KW-1185">Reference proteome</keyword>
<organism evidence="4 5">
    <name type="scientific">Luteolibacter algae</name>
    <dbReference type="NCBI Taxonomy" id="454151"/>
    <lineage>
        <taxon>Bacteria</taxon>
        <taxon>Pseudomonadati</taxon>
        <taxon>Verrucomicrobiota</taxon>
        <taxon>Verrucomicrobiia</taxon>
        <taxon>Verrucomicrobiales</taxon>
        <taxon>Verrucomicrobiaceae</taxon>
        <taxon>Luteolibacter</taxon>
    </lineage>
</organism>
<accession>A0ABW5D435</accession>
<dbReference type="EMBL" id="JBHUIT010000002">
    <property type="protein sequence ID" value="MFD2255446.1"/>
    <property type="molecule type" value="Genomic_DNA"/>
</dbReference>
<dbReference type="Gene3D" id="2.30.30.700">
    <property type="entry name" value="SLA1 homology domain 1"/>
    <property type="match status" value="1"/>
</dbReference>
<protein>
    <submittedName>
        <fullName evidence="4">Thioredoxin fold domain-containing protein</fullName>
    </submittedName>
</protein>
<dbReference type="PROSITE" id="PS51257">
    <property type="entry name" value="PROKAR_LIPOPROTEIN"/>
    <property type="match status" value="1"/>
</dbReference>
<evidence type="ECO:0000256" key="1">
    <source>
        <dbReference type="SAM" id="MobiDB-lite"/>
    </source>
</evidence>
<reference evidence="5" key="1">
    <citation type="journal article" date="2019" name="Int. J. Syst. Evol. Microbiol.">
        <title>The Global Catalogue of Microorganisms (GCM) 10K type strain sequencing project: providing services to taxonomists for standard genome sequencing and annotation.</title>
        <authorList>
            <consortium name="The Broad Institute Genomics Platform"/>
            <consortium name="The Broad Institute Genome Sequencing Center for Infectious Disease"/>
            <person name="Wu L."/>
            <person name="Ma J."/>
        </authorList>
    </citation>
    <scope>NUCLEOTIDE SEQUENCE [LARGE SCALE GENOMIC DNA]</scope>
    <source>
        <strain evidence="5">CGMCC 4.7106</strain>
    </source>
</reference>
<proteinExistence type="predicted"/>
<keyword evidence="2" id="KW-0732">Signal</keyword>
<sequence length="306" mass="33787">MSISGKLMLAGATGVLLAACAKNDEKKPEPFGPTGIPPALRASSGTDGGTAIIPGGNAKTNPIAVTPQEDIVFTDPDNPDAGIPELESLMAAPKKGPWEESITIARQTAAREGKPILIWFTDSARSPMCKALSAELFATKEFGKWAEDKVVRLRIDSNVSVDDPDLSLDEKVNRQVEMKDYVKRLKKRYKVLGHPFVLMLNPSGEVIGRYRGYKRGEADYFWGLIKQGEVASSTAYKSWRKGLEDKGYRDWEGKGGRKVFAKLVSYSKGTLVLIEPGGERYKTHESKLSRKDRKWIDEQKALRGIE</sequence>
<evidence type="ECO:0000256" key="2">
    <source>
        <dbReference type="SAM" id="SignalP"/>
    </source>
</evidence>
<dbReference type="Pfam" id="PF13098">
    <property type="entry name" value="Thioredoxin_2"/>
    <property type="match status" value="1"/>
</dbReference>
<feature type="chain" id="PRO_5046401229" evidence="2">
    <location>
        <begin position="19"/>
        <end position="306"/>
    </location>
</feature>
<dbReference type="InterPro" id="IPR036249">
    <property type="entry name" value="Thioredoxin-like_sf"/>
</dbReference>
<dbReference type="Proteomes" id="UP001597375">
    <property type="component" value="Unassembled WGS sequence"/>
</dbReference>
<gene>
    <name evidence="4" type="ORF">ACFSSA_02050</name>
</gene>
<dbReference type="SUPFAM" id="SSF52833">
    <property type="entry name" value="Thioredoxin-like"/>
    <property type="match status" value="1"/>
</dbReference>
<evidence type="ECO:0000313" key="4">
    <source>
        <dbReference type="EMBL" id="MFD2255446.1"/>
    </source>
</evidence>
<evidence type="ECO:0000259" key="3">
    <source>
        <dbReference type="Pfam" id="PF13098"/>
    </source>
</evidence>
<feature type="domain" description="Thioredoxin-like fold" evidence="3">
    <location>
        <begin position="109"/>
        <end position="215"/>
    </location>
</feature>
<dbReference type="InterPro" id="IPR012336">
    <property type="entry name" value="Thioredoxin-like_fold"/>
</dbReference>
<evidence type="ECO:0000313" key="5">
    <source>
        <dbReference type="Proteomes" id="UP001597375"/>
    </source>
</evidence>
<feature type="signal peptide" evidence="2">
    <location>
        <begin position="1"/>
        <end position="18"/>
    </location>
</feature>
<feature type="region of interest" description="Disordered" evidence="1">
    <location>
        <begin position="26"/>
        <end position="60"/>
    </location>
</feature>
<comment type="caution">
    <text evidence="4">The sequence shown here is derived from an EMBL/GenBank/DDBJ whole genome shotgun (WGS) entry which is preliminary data.</text>
</comment>